<evidence type="ECO:0000256" key="1">
    <source>
        <dbReference type="SAM" id="MobiDB-lite"/>
    </source>
</evidence>
<proteinExistence type="predicted"/>
<evidence type="ECO:0000313" key="2">
    <source>
        <dbReference type="EMBL" id="CAH2249185.1"/>
    </source>
</evidence>
<name>A0AAD1RDJ2_PELCU</name>
<sequence>MTGSWHIILPKGILHDLMPFFLMLAMKLPRHKAMAYCLTSRLILGDFPGGSLLEVNYWEHRTLSSHIGYNALKMEHKSQKLPPGADSETRDMLQRQPQHKVAEHPEACALTPLPAPPQ</sequence>
<keyword evidence="3" id="KW-1185">Reference proteome</keyword>
<feature type="region of interest" description="Disordered" evidence="1">
    <location>
        <begin position="76"/>
        <end position="118"/>
    </location>
</feature>
<dbReference type="Proteomes" id="UP001295444">
    <property type="component" value="Chromosome 02"/>
</dbReference>
<dbReference type="EMBL" id="OW240913">
    <property type="protein sequence ID" value="CAH2249185.1"/>
    <property type="molecule type" value="Genomic_DNA"/>
</dbReference>
<reference evidence="2" key="1">
    <citation type="submission" date="2022-03" db="EMBL/GenBank/DDBJ databases">
        <authorList>
            <person name="Alioto T."/>
            <person name="Alioto T."/>
            <person name="Gomez Garrido J."/>
        </authorList>
    </citation>
    <scope>NUCLEOTIDE SEQUENCE</scope>
</reference>
<protein>
    <submittedName>
        <fullName evidence="2">Uncharacterized protein</fullName>
    </submittedName>
</protein>
<evidence type="ECO:0000313" key="3">
    <source>
        <dbReference type="Proteomes" id="UP001295444"/>
    </source>
</evidence>
<feature type="non-terminal residue" evidence="2">
    <location>
        <position position="118"/>
    </location>
</feature>
<gene>
    <name evidence="2" type="ORF">PECUL_23A022664</name>
</gene>
<accession>A0AAD1RDJ2</accession>
<organism evidence="2 3">
    <name type="scientific">Pelobates cultripes</name>
    <name type="common">Western spadefoot toad</name>
    <dbReference type="NCBI Taxonomy" id="61616"/>
    <lineage>
        <taxon>Eukaryota</taxon>
        <taxon>Metazoa</taxon>
        <taxon>Chordata</taxon>
        <taxon>Craniata</taxon>
        <taxon>Vertebrata</taxon>
        <taxon>Euteleostomi</taxon>
        <taxon>Amphibia</taxon>
        <taxon>Batrachia</taxon>
        <taxon>Anura</taxon>
        <taxon>Pelobatoidea</taxon>
        <taxon>Pelobatidae</taxon>
        <taxon>Pelobates</taxon>
    </lineage>
</organism>
<dbReference type="AlphaFoldDB" id="A0AAD1RDJ2"/>